<gene>
    <name evidence="2" type="ORF">HAX54_007488</name>
</gene>
<organism evidence="2 3">
    <name type="scientific">Datura stramonium</name>
    <name type="common">Jimsonweed</name>
    <name type="synonym">Common thornapple</name>
    <dbReference type="NCBI Taxonomy" id="4076"/>
    <lineage>
        <taxon>Eukaryota</taxon>
        <taxon>Viridiplantae</taxon>
        <taxon>Streptophyta</taxon>
        <taxon>Embryophyta</taxon>
        <taxon>Tracheophyta</taxon>
        <taxon>Spermatophyta</taxon>
        <taxon>Magnoliopsida</taxon>
        <taxon>eudicotyledons</taxon>
        <taxon>Gunneridae</taxon>
        <taxon>Pentapetalae</taxon>
        <taxon>asterids</taxon>
        <taxon>lamiids</taxon>
        <taxon>Solanales</taxon>
        <taxon>Solanaceae</taxon>
        <taxon>Solanoideae</taxon>
        <taxon>Datureae</taxon>
        <taxon>Datura</taxon>
    </lineage>
</organism>
<keyword evidence="3" id="KW-1185">Reference proteome</keyword>
<evidence type="ECO:0000313" key="2">
    <source>
        <dbReference type="EMBL" id="MCD7468932.1"/>
    </source>
</evidence>
<evidence type="ECO:0000256" key="1">
    <source>
        <dbReference type="SAM" id="MobiDB-lite"/>
    </source>
</evidence>
<comment type="caution">
    <text evidence="2">The sequence shown here is derived from an EMBL/GenBank/DDBJ whole genome shotgun (WGS) entry which is preliminary data.</text>
</comment>
<name>A0ABS8TEI2_DATST</name>
<feature type="compositionally biased region" description="Low complexity" evidence="1">
    <location>
        <begin position="8"/>
        <end position="22"/>
    </location>
</feature>
<dbReference type="EMBL" id="JACEIK010001384">
    <property type="protein sequence ID" value="MCD7468932.1"/>
    <property type="molecule type" value="Genomic_DNA"/>
</dbReference>
<dbReference type="Proteomes" id="UP000823775">
    <property type="component" value="Unassembled WGS sequence"/>
</dbReference>
<feature type="non-terminal residue" evidence="2">
    <location>
        <position position="1"/>
    </location>
</feature>
<accession>A0ABS8TEI2</accession>
<reference evidence="2 3" key="1">
    <citation type="journal article" date="2021" name="BMC Genomics">
        <title>Datura genome reveals duplications of psychoactive alkaloid biosynthetic genes and high mutation rate following tissue culture.</title>
        <authorList>
            <person name="Rajewski A."/>
            <person name="Carter-House D."/>
            <person name="Stajich J."/>
            <person name="Litt A."/>
        </authorList>
    </citation>
    <scope>NUCLEOTIDE SEQUENCE [LARGE SCALE GENOMIC DNA]</scope>
    <source>
        <strain evidence="2">AR-01</strain>
    </source>
</reference>
<sequence>SARRQAIGATGRARQQQTGATRRAARSKAGTMPGARRPAPLRVGRCDTGHLQRVGRRAAAHSPCDKACDAVLGHGIDKRDAARFNKRPKLTSHFNYEKEL</sequence>
<feature type="region of interest" description="Disordered" evidence="1">
    <location>
        <begin position="1"/>
        <end position="43"/>
    </location>
</feature>
<evidence type="ECO:0000313" key="3">
    <source>
        <dbReference type="Proteomes" id="UP000823775"/>
    </source>
</evidence>
<protein>
    <submittedName>
        <fullName evidence="2">Uncharacterized protein</fullName>
    </submittedName>
</protein>
<proteinExistence type="predicted"/>